<evidence type="ECO:0000313" key="3">
    <source>
        <dbReference type="EMBL" id="APB35123.1"/>
    </source>
</evidence>
<proteinExistence type="predicted"/>
<gene>
    <name evidence="3" type="ORF">GlitD10_2780</name>
</gene>
<dbReference type="InterPro" id="IPR007159">
    <property type="entry name" value="SpoVT-AbrB_dom"/>
</dbReference>
<name>A0A1J0AGV6_9CYAN</name>
<evidence type="ECO:0000256" key="1">
    <source>
        <dbReference type="PROSITE-ProRule" id="PRU01076"/>
    </source>
</evidence>
<dbReference type="PROSITE" id="PS51740">
    <property type="entry name" value="SPOVT_ABRB"/>
    <property type="match status" value="1"/>
</dbReference>
<accession>A0A1J0AGV6</accession>
<evidence type="ECO:0000313" key="4">
    <source>
        <dbReference type="Proteomes" id="UP000180235"/>
    </source>
</evidence>
<dbReference type="KEGG" id="glt:GlitD10_2780"/>
<protein>
    <submittedName>
        <fullName evidence="3">Transcriptional regulator/antitoxin, MazE</fullName>
    </submittedName>
</protein>
<evidence type="ECO:0000259" key="2">
    <source>
        <dbReference type="PROSITE" id="PS51740"/>
    </source>
</evidence>
<organism evidence="3 4">
    <name type="scientific">Gloeomargarita lithophora Alchichica-D10</name>
    <dbReference type="NCBI Taxonomy" id="1188229"/>
    <lineage>
        <taxon>Bacteria</taxon>
        <taxon>Bacillati</taxon>
        <taxon>Cyanobacteriota</taxon>
        <taxon>Cyanophyceae</taxon>
        <taxon>Gloeomargaritales</taxon>
        <taxon>Gloeomargaritaceae</taxon>
        <taxon>Gloeomargarita</taxon>
    </lineage>
</organism>
<dbReference type="InterPro" id="IPR039052">
    <property type="entry name" value="Antitox_PemI-like"/>
</dbReference>
<dbReference type="Gene3D" id="2.10.260.10">
    <property type="match status" value="1"/>
</dbReference>
<dbReference type="SUPFAM" id="SSF89447">
    <property type="entry name" value="AbrB/MazE/MraZ-like"/>
    <property type="match status" value="1"/>
</dbReference>
<dbReference type="PANTHER" id="PTHR40516:SF1">
    <property type="entry name" value="ANTITOXIN CHPS-RELATED"/>
    <property type="match status" value="1"/>
</dbReference>
<feature type="domain" description="SpoVT-AbrB" evidence="2">
    <location>
        <begin position="18"/>
        <end position="63"/>
    </location>
</feature>
<reference evidence="3 4" key="1">
    <citation type="submission" date="2016-10" db="EMBL/GenBank/DDBJ databases">
        <title>Description of Gloeomargarita lithophora gen. nov., sp. nov., a thylakoid-bearing basal-branching cyanobacterium with intracellular carbonates, and proposal for Gloeomargaritales ord. nov.</title>
        <authorList>
            <person name="Moreira D."/>
            <person name="Tavera R."/>
            <person name="Benzerara K."/>
            <person name="Skouri-Panet F."/>
            <person name="Couradeau E."/>
            <person name="Gerard E."/>
            <person name="Loussert C."/>
            <person name="Novelo E."/>
            <person name="Zivanovic Y."/>
            <person name="Lopez-Garcia P."/>
        </authorList>
    </citation>
    <scope>NUCLEOTIDE SEQUENCE [LARGE SCALE GENOMIC DNA]</scope>
    <source>
        <strain evidence="3 4">D10</strain>
    </source>
</reference>
<dbReference type="AlphaFoldDB" id="A0A1J0AGV6"/>
<dbReference type="InterPro" id="IPR037914">
    <property type="entry name" value="SpoVT-AbrB_sf"/>
</dbReference>
<dbReference type="PANTHER" id="PTHR40516">
    <property type="entry name" value="ANTITOXIN CHPS-RELATED"/>
    <property type="match status" value="1"/>
</dbReference>
<keyword evidence="4" id="KW-1185">Reference proteome</keyword>
<keyword evidence="1" id="KW-0238">DNA-binding</keyword>
<dbReference type="Proteomes" id="UP000180235">
    <property type="component" value="Chromosome"/>
</dbReference>
<sequence>MVMYIHWLYQRFSQAMFAKVQKWGNSQGLRLSKDVLALAGMAVGDAVEISVDSQQIVIKKASRSKKYDLAALVERIPENYPVQEVDFGAPVGRETW</sequence>
<dbReference type="STRING" id="1188229.GlitD10_2780"/>
<dbReference type="GO" id="GO:0097351">
    <property type="term" value="F:toxin sequestering activity"/>
    <property type="evidence" value="ECO:0007669"/>
    <property type="project" value="InterPro"/>
</dbReference>
<dbReference type="RefSeq" id="WP_216634723.1">
    <property type="nucleotide sequence ID" value="NZ_CP017675.1"/>
</dbReference>
<dbReference type="SMART" id="SM00966">
    <property type="entry name" value="SpoVT_AbrB"/>
    <property type="match status" value="1"/>
</dbReference>
<dbReference type="GO" id="GO:0003677">
    <property type="term" value="F:DNA binding"/>
    <property type="evidence" value="ECO:0007669"/>
    <property type="project" value="UniProtKB-UniRule"/>
</dbReference>
<dbReference type="EMBL" id="CP017675">
    <property type="protein sequence ID" value="APB35123.1"/>
    <property type="molecule type" value="Genomic_DNA"/>
</dbReference>